<dbReference type="PANTHER" id="PTHR43742">
    <property type="entry name" value="TRIMETHYLAMINE-N-OXIDE REDUCTASE"/>
    <property type="match status" value="1"/>
</dbReference>
<dbReference type="Gene3D" id="3.40.50.740">
    <property type="match status" value="1"/>
</dbReference>
<dbReference type="GO" id="GO:0046872">
    <property type="term" value="F:metal ion binding"/>
    <property type="evidence" value="ECO:0007669"/>
    <property type="project" value="UniProtKB-KW"/>
</dbReference>
<dbReference type="PANTHER" id="PTHR43742:SF9">
    <property type="entry name" value="TETRATHIONATE REDUCTASE SUBUNIT A"/>
    <property type="match status" value="1"/>
</dbReference>
<dbReference type="Pfam" id="PF04879">
    <property type="entry name" value="Molybdop_Fe4S4"/>
    <property type="match status" value="1"/>
</dbReference>
<dbReference type="EMBL" id="BJXN01000010">
    <property type="protein sequence ID" value="GEM90125.1"/>
    <property type="molecule type" value="Genomic_DNA"/>
</dbReference>
<dbReference type="InterPro" id="IPR009010">
    <property type="entry name" value="Asp_de-COase-like_dom_sf"/>
</dbReference>
<dbReference type="CDD" id="cd02778">
    <property type="entry name" value="MopB_CT_Thiosulfate-R-like"/>
    <property type="match status" value="1"/>
</dbReference>
<keyword evidence="8" id="KW-0411">Iron-sulfur</keyword>
<dbReference type="CDD" id="cd02755">
    <property type="entry name" value="MopB_Thiosulfate-R-like"/>
    <property type="match status" value="1"/>
</dbReference>
<keyword evidence="7" id="KW-0408">Iron</keyword>
<keyword evidence="3" id="KW-0500">Molybdenum</keyword>
<feature type="chain" id="PRO_5022174999" evidence="9">
    <location>
        <begin position="26"/>
        <end position="769"/>
    </location>
</feature>
<dbReference type="PROSITE" id="PS51318">
    <property type="entry name" value="TAT"/>
    <property type="match status" value="1"/>
</dbReference>
<dbReference type="SUPFAM" id="SSF50692">
    <property type="entry name" value="ADC-like"/>
    <property type="match status" value="1"/>
</dbReference>
<evidence type="ECO:0000256" key="4">
    <source>
        <dbReference type="ARBA" id="ARBA00022723"/>
    </source>
</evidence>
<dbReference type="InterPro" id="IPR006311">
    <property type="entry name" value="TAT_signal"/>
</dbReference>
<dbReference type="GO" id="GO:0051539">
    <property type="term" value="F:4 iron, 4 sulfur cluster binding"/>
    <property type="evidence" value="ECO:0007669"/>
    <property type="project" value="UniProtKB-KW"/>
</dbReference>
<accession>A0A511RKI4</accession>
<evidence type="ECO:0000259" key="10">
    <source>
        <dbReference type="PROSITE" id="PS51669"/>
    </source>
</evidence>
<comment type="caution">
    <text evidence="11">The sequence shown here is derived from an EMBL/GenBank/DDBJ whole genome shotgun (WGS) entry which is preliminary data.</text>
</comment>
<evidence type="ECO:0000313" key="11">
    <source>
        <dbReference type="EMBL" id="GEM90125.1"/>
    </source>
</evidence>
<feature type="signal peptide" evidence="9">
    <location>
        <begin position="1"/>
        <end position="25"/>
    </location>
</feature>
<evidence type="ECO:0000256" key="5">
    <source>
        <dbReference type="ARBA" id="ARBA00022729"/>
    </source>
</evidence>
<evidence type="ECO:0000256" key="2">
    <source>
        <dbReference type="ARBA" id="ARBA00022485"/>
    </source>
</evidence>
<name>A0A511RKI4_9DEIN</name>
<evidence type="ECO:0000313" key="12">
    <source>
        <dbReference type="Proteomes" id="UP000321827"/>
    </source>
</evidence>
<dbReference type="Pfam" id="PF00384">
    <property type="entry name" value="Molybdopterin"/>
    <property type="match status" value="1"/>
</dbReference>
<dbReference type="RefSeq" id="WP_147147600.1">
    <property type="nucleotide sequence ID" value="NZ_BJXN01000010.1"/>
</dbReference>
<keyword evidence="6" id="KW-0560">Oxidoreductase</keyword>
<dbReference type="Gene3D" id="3.30.2070.10">
    <property type="entry name" value="Formate dehydrogenase/DMSO reductase"/>
    <property type="match status" value="1"/>
</dbReference>
<dbReference type="Gene3D" id="3.40.228.10">
    <property type="entry name" value="Dimethylsulfoxide Reductase, domain 2"/>
    <property type="match status" value="1"/>
</dbReference>
<dbReference type="InterPro" id="IPR006656">
    <property type="entry name" value="Mopterin_OxRdtase"/>
</dbReference>
<dbReference type="SUPFAM" id="SSF53706">
    <property type="entry name" value="Formate dehydrogenase/DMSO reductase, domains 1-3"/>
    <property type="match status" value="1"/>
</dbReference>
<dbReference type="Pfam" id="PF01568">
    <property type="entry name" value="Molydop_binding"/>
    <property type="match status" value="1"/>
</dbReference>
<dbReference type="InterPro" id="IPR006657">
    <property type="entry name" value="MoPterin_dinucl-bd_dom"/>
</dbReference>
<gene>
    <name evidence="11" type="ORF">ODE01S_15590</name>
</gene>
<evidence type="ECO:0000256" key="7">
    <source>
        <dbReference type="ARBA" id="ARBA00023004"/>
    </source>
</evidence>
<keyword evidence="5 9" id="KW-0732">Signal</keyword>
<dbReference type="OrthoDB" id="9759518at2"/>
<comment type="similarity">
    <text evidence="1">Belongs to the prokaryotic molybdopterin-containing oxidoreductase family.</text>
</comment>
<evidence type="ECO:0000256" key="3">
    <source>
        <dbReference type="ARBA" id="ARBA00022505"/>
    </source>
</evidence>
<organism evidence="11 12">
    <name type="scientific">Oceanithermus desulfurans NBRC 100063</name>
    <dbReference type="NCBI Taxonomy" id="1227550"/>
    <lineage>
        <taxon>Bacteria</taxon>
        <taxon>Thermotogati</taxon>
        <taxon>Deinococcota</taxon>
        <taxon>Deinococci</taxon>
        <taxon>Thermales</taxon>
        <taxon>Thermaceae</taxon>
        <taxon>Oceanithermus</taxon>
    </lineage>
</organism>
<dbReference type="GO" id="GO:0016491">
    <property type="term" value="F:oxidoreductase activity"/>
    <property type="evidence" value="ECO:0007669"/>
    <property type="project" value="UniProtKB-KW"/>
</dbReference>
<dbReference type="GO" id="GO:0043546">
    <property type="term" value="F:molybdopterin cofactor binding"/>
    <property type="evidence" value="ECO:0007669"/>
    <property type="project" value="InterPro"/>
</dbReference>
<reference evidence="11 12" key="1">
    <citation type="submission" date="2019-07" db="EMBL/GenBank/DDBJ databases">
        <title>Whole genome shotgun sequence of Oceanithermus desulfurans NBRC 100063.</title>
        <authorList>
            <person name="Hosoyama A."/>
            <person name="Uohara A."/>
            <person name="Ohji S."/>
            <person name="Ichikawa N."/>
        </authorList>
    </citation>
    <scope>NUCLEOTIDE SEQUENCE [LARGE SCALE GENOMIC DNA]</scope>
    <source>
        <strain evidence="11 12">NBRC 100063</strain>
    </source>
</reference>
<keyword evidence="2" id="KW-0004">4Fe-4S</keyword>
<keyword evidence="4" id="KW-0479">Metal-binding</keyword>
<dbReference type="InterPro" id="IPR050612">
    <property type="entry name" value="Prok_Mopterin_Oxidored"/>
</dbReference>
<dbReference type="InterPro" id="IPR006963">
    <property type="entry name" value="Mopterin_OxRdtase_4Fe-4S_dom"/>
</dbReference>
<proteinExistence type="inferred from homology"/>
<feature type="domain" description="4Fe-4S Mo/W bis-MGD-type" evidence="10">
    <location>
        <begin position="43"/>
        <end position="99"/>
    </location>
</feature>
<evidence type="ECO:0000256" key="9">
    <source>
        <dbReference type="SAM" id="SignalP"/>
    </source>
</evidence>
<dbReference type="PROSITE" id="PS51669">
    <property type="entry name" value="4FE4S_MOW_BIS_MGD"/>
    <property type="match status" value="1"/>
</dbReference>
<dbReference type="Gene3D" id="2.20.25.90">
    <property type="entry name" value="ADC-like domains"/>
    <property type="match status" value="1"/>
</dbReference>
<evidence type="ECO:0000256" key="1">
    <source>
        <dbReference type="ARBA" id="ARBA00010312"/>
    </source>
</evidence>
<evidence type="ECO:0000256" key="8">
    <source>
        <dbReference type="ARBA" id="ARBA00023014"/>
    </source>
</evidence>
<protein>
    <submittedName>
        <fullName evidence="11">Nitrate reductase</fullName>
    </submittedName>
</protein>
<dbReference type="SMART" id="SM00926">
    <property type="entry name" value="Molybdop_Fe4S4"/>
    <property type="match status" value="1"/>
</dbReference>
<evidence type="ECO:0000256" key="6">
    <source>
        <dbReference type="ARBA" id="ARBA00023002"/>
    </source>
</evidence>
<dbReference type="Gene3D" id="2.40.40.20">
    <property type="match status" value="1"/>
</dbReference>
<dbReference type="AlphaFoldDB" id="A0A511RKI4"/>
<sequence>MKLDRRRFLKLSAASVGAVAFGSRAAALRAPWAVPRKWYAGEVRTVFSYCENCFWKCGIAVKVEGGRVRKIDGQKQNPKSRGRLCPRGQAGVAQLYDPDRLKRPLIRIEGSRRGEGKYREASWEEALDYVAERMLKIKERYGPEAVAWFGHGSGDSWFVEYLPAAWGSPNAAKPAVSICTAPRETASQWTFGRPVGGHEPVDWTESRYIVLIGHHIGEDTHNTQLQDFAEALRRGAKLVVVDPRFSTAASKAHRWLPIKPGTDLALLLAWIHVLIKEDLYDRDYVQKYTVGFEELAVHSNKHTPEWAEKITEIPAETIRAVAREMAAAKPRAVLPPGRHTVWYGDDTQRMRAVYILNALLGNYGVPGGFYLAKPPYLEKYPHPPFPLEPAAGGCSGSSGGAEEVPEGFKPRADKGKFFAKTTAIQELIEPMLSGEPYPIRGLVCYGTNLFHSIPNVPRTKKALEKLDLYVAIDVLPQEHVMWADVILPECTYLERYDDLAAIAHKTPFIELRQPAVEPLWDTKPGWWIARELGLRLGLEKYFPWKDIEEYLDTRLQLIGSSLEELKQKGTLIQKGRPYLKDWERRHRNPFKTPSGKIELYSQTFAEHGLDPLPDYTPPMPVPEGFYRLLYGRTPVHSFAKTQNNWVLMELKAENEVWIHREEGRKLGLRHGEYVWLENDAGVREGPVRVRLTERIRHDCVYLVHGFGHKGRGLRLAYGRGASDNALQTRYVLDPISGGAALRNNFVKVVKGAARPRLKRIGQLARERRL</sequence>
<dbReference type="Proteomes" id="UP000321827">
    <property type="component" value="Unassembled WGS sequence"/>
</dbReference>